<name>A0A4Y8IT99_9BACI</name>
<dbReference type="InterPro" id="IPR015947">
    <property type="entry name" value="PUA-like_sf"/>
</dbReference>
<dbReference type="Pfam" id="PF10763">
    <property type="entry name" value="DUF2584"/>
    <property type="match status" value="1"/>
</dbReference>
<dbReference type="SUPFAM" id="SSF88697">
    <property type="entry name" value="PUA domain-like"/>
    <property type="match status" value="1"/>
</dbReference>
<evidence type="ECO:0000313" key="1">
    <source>
        <dbReference type="EMBL" id="TFB24017.1"/>
    </source>
</evidence>
<keyword evidence="2" id="KW-1185">Reference proteome</keyword>
<dbReference type="EMBL" id="SOPW01000003">
    <property type="protein sequence ID" value="TFB24017.1"/>
    <property type="molecule type" value="Genomic_DNA"/>
</dbReference>
<proteinExistence type="predicted"/>
<dbReference type="Proteomes" id="UP000297975">
    <property type="component" value="Unassembled WGS sequence"/>
</dbReference>
<dbReference type="RefSeq" id="WP_134339075.1">
    <property type="nucleotide sequence ID" value="NZ_SOPW01000003.1"/>
</dbReference>
<reference evidence="1 2" key="1">
    <citation type="submission" date="2019-03" db="EMBL/GenBank/DDBJ databases">
        <authorList>
            <person name="He R.-H."/>
        </authorList>
    </citation>
    <scope>NUCLEOTIDE SEQUENCE [LARGE SCALE GENOMIC DNA]</scope>
    <source>
        <strain evidence="2">SH 714</strain>
    </source>
</reference>
<dbReference type="InterPro" id="IPR019699">
    <property type="entry name" value="DUF2584"/>
</dbReference>
<dbReference type="AlphaFoldDB" id="A0A4Y8IT99"/>
<accession>A0A4Y8IT99</accession>
<dbReference type="OrthoDB" id="2361576at2"/>
<gene>
    <name evidence="1" type="ORF">E3U55_04180</name>
</gene>
<evidence type="ECO:0000313" key="2">
    <source>
        <dbReference type="Proteomes" id="UP000297975"/>
    </source>
</evidence>
<sequence length="82" mass="9630">MPTPLIMEWVLITNGNEKRLSEEHDIFIIKFNGYKLFPIDETIEIKRNNRTKQVGIAKIVKLVFENNQTICHYQLLSLQSVN</sequence>
<organism evidence="1 2">
    <name type="scientific">Filobacillus milosensis</name>
    <dbReference type="NCBI Taxonomy" id="94137"/>
    <lineage>
        <taxon>Bacteria</taxon>
        <taxon>Bacillati</taxon>
        <taxon>Bacillota</taxon>
        <taxon>Bacilli</taxon>
        <taxon>Bacillales</taxon>
        <taxon>Bacillaceae</taxon>
        <taxon>Filobacillus</taxon>
    </lineage>
</organism>
<dbReference type="Gene3D" id="2.40.240.20">
    <property type="entry name" value="Hypothetical PUA domain-like, domain 1"/>
    <property type="match status" value="1"/>
</dbReference>
<protein>
    <submittedName>
        <fullName evidence="1">DUF2584 family protein</fullName>
    </submittedName>
</protein>
<comment type="caution">
    <text evidence="1">The sequence shown here is derived from an EMBL/GenBank/DDBJ whole genome shotgun (WGS) entry which is preliminary data.</text>
</comment>